<comment type="caution">
    <text evidence="3">The sequence shown here is derived from an EMBL/GenBank/DDBJ whole genome shotgun (WGS) entry which is preliminary data.</text>
</comment>
<keyword evidence="4" id="KW-1185">Reference proteome</keyword>
<evidence type="ECO:0000313" key="3">
    <source>
        <dbReference type="EMBL" id="GMJ01591.1"/>
    </source>
</evidence>
<dbReference type="Proteomes" id="UP001165190">
    <property type="component" value="Unassembled WGS sequence"/>
</dbReference>
<dbReference type="Gene3D" id="1.20.5.340">
    <property type="match status" value="1"/>
</dbReference>
<evidence type="ECO:0000256" key="1">
    <source>
        <dbReference type="SAM" id="Coils"/>
    </source>
</evidence>
<dbReference type="PANTHER" id="PTHR34554:SF1">
    <property type="entry name" value="ALANINE-TRNA LIGASE"/>
    <property type="match status" value="1"/>
</dbReference>
<dbReference type="OrthoDB" id="1907298at2759"/>
<dbReference type="InterPro" id="IPR053284">
    <property type="entry name" value="RGS1-HXK1_interactor"/>
</dbReference>
<reference evidence="3" key="1">
    <citation type="submission" date="2023-05" db="EMBL/GenBank/DDBJ databases">
        <title>Genome and transcriptome analyses reveal genes involved in the formation of fine ridges on petal epidermal cells in Hibiscus trionum.</title>
        <authorList>
            <person name="Koshimizu S."/>
            <person name="Masuda S."/>
            <person name="Ishii T."/>
            <person name="Shirasu K."/>
            <person name="Hoshino A."/>
            <person name="Arita M."/>
        </authorList>
    </citation>
    <scope>NUCLEOTIDE SEQUENCE</scope>
    <source>
        <strain evidence="3">Hamamatsu line</strain>
    </source>
</reference>
<name>A0A9W7IU07_HIBTR</name>
<feature type="coiled-coil region" evidence="1">
    <location>
        <begin position="17"/>
        <end position="51"/>
    </location>
</feature>
<organism evidence="3 4">
    <name type="scientific">Hibiscus trionum</name>
    <name type="common">Flower of an hour</name>
    <dbReference type="NCBI Taxonomy" id="183268"/>
    <lineage>
        <taxon>Eukaryota</taxon>
        <taxon>Viridiplantae</taxon>
        <taxon>Streptophyta</taxon>
        <taxon>Embryophyta</taxon>
        <taxon>Tracheophyta</taxon>
        <taxon>Spermatophyta</taxon>
        <taxon>Magnoliopsida</taxon>
        <taxon>eudicotyledons</taxon>
        <taxon>Gunneridae</taxon>
        <taxon>Pentapetalae</taxon>
        <taxon>rosids</taxon>
        <taxon>malvids</taxon>
        <taxon>Malvales</taxon>
        <taxon>Malvaceae</taxon>
        <taxon>Malvoideae</taxon>
        <taxon>Hibiscus</taxon>
    </lineage>
</organism>
<dbReference type="PANTHER" id="PTHR34554">
    <property type="entry name" value="RGS1-HXK1-INTERACTING PROTEIN 1"/>
    <property type="match status" value="1"/>
</dbReference>
<protein>
    <submittedName>
        <fullName evidence="3">Uncharacterized protein</fullName>
    </submittedName>
</protein>
<dbReference type="AlphaFoldDB" id="A0A9W7IU07"/>
<feature type="region of interest" description="Disordered" evidence="2">
    <location>
        <begin position="92"/>
        <end position="111"/>
    </location>
</feature>
<sequence>MCRAKTSRLFHSEESLISKADTRVKELRQSIDRLKAESEKLERSASVAEEELIRGRTKLRQAGKQIRSVIQSAYKIERQAAGLKDTLGGLPSREASQFRSQSSNLASQAKRERNVLAKEVSKISNHGIAV</sequence>
<evidence type="ECO:0000256" key="2">
    <source>
        <dbReference type="SAM" id="MobiDB-lite"/>
    </source>
</evidence>
<proteinExistence type="predicted"/>
<feature type="compositionally biased region" description="Polar residues" evidence="2">
    <location>
        <begin position="94"/>
        <end position="107"/>
    </location>
</feature>
<accession>A0A9W7IU07</accession>
<evidence type="ECO:0000313" key="4">
    <source>
        <dbReference type="Proteomes" id="UP001165190"/>
    </source>
</evidence>
<keyword evidence="1" id="KW-0175">Coiled coil</keyword>
<dbReference type="EMBL" id="BSYR01000035">
    <property type="protein sequence ID" value="GMJ01591.1"/>
    <property type="molecule type" value="Genomic_DNA"/>
</dbReference>
<gene>
    <name evidence="3" type="ORF">HRI_003828300</name>
</gene>